<dbReference type="PANTHER" id="PTHR12684">
    <property type="entry name" value="PUTATIVE PHOSPHOTRANSFERASE"/>
    <property type="match status" value="1"/>
</dbReference>
<gene>
    <name evidence="8" type="ORF">BZ3500_MVSOF-1268-A1-R1_CHR3-1G06000</name>
</gene>
<feature type="region of interest" description="Disordered" evidence="7">
    <location>
        <begin position="1"/>
        <end position="52"/>
    </location>
</feature>
<dbReference type="Proteomes" id="UP000249723">
    <property type="component" value="Unassembled WGS sequence"/>
</dbReference>
<dbReference type="AlphaFoldDB" id="A0A2X0LK77"/>
<proteinExistence type="inferred from homology"/>
<comment type="function">
    <text evidence="1">Catalyzes the last step of tRNA splicing, the transfer of the splice junction 2'-phosphate from ligated tRNA to NAD to produce ADP-ribose 1''-2'' cyclic phosphate.</text>
</comment>
<evidence type="ECO:0000256" key="4">
    <source>
        <dbReference type="ARBA" id="ARBA00022679"/>
    </source>
</evidence>
<evidence type="ECO:0000313" key="9">
    <source>
        <dbReference type="Proteomes" id="UP000249723"/>
    </source>
</evidence>
<dbReference type="Pfam" id="PF01885">
    <property type="entry name" value="PTS_2-RNA"/>
    <property type="match status" value="2"/>
</dbReference>
<dbReference type="GO" id="GO:0006388">
    <property type="term" value="P:tRNA splicing, via endonucleolytic cleavage and ligation"/>
    <property type="evidence" value="ECO:0007669"/>
    <property type="project" value="TreeGrafter"/>
</dbReference>
<evidence type="ECO:0000256" key="7">
    <source>
        <dbReference type="SAM" id="MobiDB-lite"/>
    </source>
</evidence>
<name>A0A2X0LK77_9BASI</name>
<dbReference type="InterPro" id="IPR042081">
    <property type="entry name" value="RNA_2'-PTrans_C"/>
</dbReference>
<dbReference type="SUPFAM" id="SSF56399">
    <property type="entry name" value="ADP-ribosylation"/>
    <property type="match status" value="1"/>
</dbReference>
<evidence type="ECO:0000256" key="1">
    <source>
        <dbReference type="ARBA" id="ARBA00003343"/>
    </source>
</evidence>
<organism evidence="8 9">
    <name type="scientific">Microbotryum saponariae</name>
    <dbReference type="NCBI Taxonomy" id="289078"/>
    <lineage>
        <taxon>Eukaryota</taxon>
        <taxon>Fungi</taxon>
        <taxon>Dikarya</taxon>
        <taxon>Basidiomycota</taxon>
        <taxon>Pucciniomycotina</taxon>
        <taxon>Microbotryomycetes</taxon>
        <taxon>Microbotryales</taxon>
        <taxon>Microbotryaceae</taxon>
        <taxon>Microbotryum</taxon>
    </lineage>
</organism>
<dbReference type="GO" id="GO:0000215">
    <property type="term" value="F:tRNA 2'-phosphotransferase activity"/>
    <property type="evidence" value="ECO:0007669"/>
    <property type="project" value="UniProtKB-EC"/>
</dbReference>
<dbReference type="InterPro" id="IPR002745">
    <property type="entry name" value="Ptrans_KptA/Tpt1"/>
</dbReference>
<dbReference type="OrthoDB" id="419694at2759"/>
<dbReference type="InterPro" id="IPR042080">
    <property type="entry name" value="RNA_2'-PTrans_N"/>
</dbReference>
<evidence type="ECO:0000256" key="5">
    <source>
        <dbReference type="ARBA" id="ARBA00023027"/>
    </source>
</evidence>
<evidence type="ECO:0000256" key="6">
    <source>
        <dbReference type="ARBA" id="ARBA00047949"/>
    </source>
</evidence>
<dbReference type="EC" id="2.7.1.160" evidence="3"/>
<dbReference type="PANTHER" id="PTHR12684:SF2">
    <property type="entry name" value="TRNA 2'-PHOSPHOTRANSFERASE 1"/>
    <property type="match status" value="1"/>
</dbReference>
<evidence type="ECO:0000256" key="3">
    <source>
        <dbReference type="ARBA" id="ARBA00012007"/>
    </source>
</evidence>
<dbReference type="Gene3D" id="1.10.10.970">
    <property type="entry name" value="RNA 2'-phosphotransferase, Tpt1/KptA family, N-terminal domain"/>
    <property type="match status" value="1"/>
</dbReference>
<dbReference type="EMBL" id="FMWP01000096">
    <property type="protein sequence ID" value="SCZ99413.1"/>
    <property type="molecule type" value="Genomic_DNA"/>
</dbReference>
<keyword evidence="5" id="KW-0520">NAD</keyword>
<accession>A0A2X0LK77</accession>
<evidence type="ECO:0000313" key="8">
    <source>
        <dbReference type="EMBL" id="SCZ99413.1"/>
    </source>
</evidence>
<dbReference type="STRING" id="289078.A0A2X0LK77"/>
<dbReference type="Gene3D" id="3.20.170.30">
    <property type="match status" value="1"/>
</dbReference>
<keyword evidence="4" id="KW-0808">Transferase</keyword>
<sequence>MTEPHFAPEPAPQASTSTSDPISAPNPNPKPPHTSRKIAPTARGRTTDSDDVRHSKTLSYILRHGAAKEHLVLRGDGFVRVDELLKRPKLKGVTFETIQRIVAENEKQRFTLQKEAKKPSGGDVAEDAEFEWWIRANQGHSVQVESLELKPILDASHVPTMVHGTTYKLWPTIGAVREKARNTASLLNLDRPISSAHVSAKQGLSKMARNHIHCATGLFGDTGVKSGMRAKCDLFIYLDVPKLLADNIPIYESSNNVLLTSGKDGIVSPTYFKKVERKIVGAEAAVEQLDLNGLSLQ</sequence>
<comment type="similarity">
    <text evidence="2">Belongs to the KptA/TPT1 family.</text>
</comment>
<comment type="catalytic activity">
    <reaction evidence="6">
        <text>2'-phospho-[ligated tRNA] + NAD(+) = mature tRNA + ADP-alpha-D-ribose 1'',2''-cyclic phosphate + nicotinamide</text>
        <dbReference type="Rhea" id="RHEA:23324"/>
        <dbReference type="Rhea" id="RHEA-COMP:11106"/>
        <dbReference type="Rhea" id="RHEA-COMP:11107"/>
        <dbReference type="ChEBI" id="CHEBI:17154"/>
        <dbReference type="ChEBI" id="CHEBI:57540"/>
        <dbReference type="ChEBI" id="CHEBI:76596"/>
        <dbReference type="ChEBI" id="CHEBI:82883"/>
        <dbReference type="ChEBI" id="CHEBI:85027"/>
        <dbReference type="EC" id="2.7.1.160"/>
    </reaction>
</comment>
<evidence type="ECO:0000256" key="2">
    <source>
        <dbReference type="ARBA" id="ARBA00009836"/>
    </source>
</evidence>
<reference evidence="9" key="1">
    <citation type="submission" date="2016-10" db="EMBL/GenBank/DDBJ databases">
        <authorList>
            <person name="Jeantristanb JTB J.-T."/>
            <person name="Ricardo R."/>
        </authorList>
    </citation>
    <scope>NUCLEOTIDE SEQUENCE [LARGE SCALE GENOMIC DNA]</scope>
</reference>
<protein>
    <recommendedName>
        <fullName evidence="3">2'-phosphotransferase</fullName>
        <ecNumber evidence="3">2.7.1.160</ecNumber>
    </recommendedName>
</protein>
<keyword evidence="9" id="KW-1185">Reference proteome</keyword>